<dbReference type="PANTHER" id="PTHR22762:SF120">
    <property type="entry name" value="HETEROGLYCAN GLUCOSIDASE 1"/>
    <property type="match status" value="1"/>
</dbReference>
<comment type="caution">
    <text evidence="7">The sequence shown here is derived from an EMBL/GenBank/DDBJ whole genome shotgun (WGS) entry which is preliminary data.</text>
</comment>
<proteinExistence type="inferred from homology"/>
<dbReference type="InterPro" id="IPR011013">
    <property type="entry name" value="Gal_mutarotase_sf_dom"/>
</dbReference>
<dbReference type="RefSeq" id="WP_193915959.1">
    <property type="nucleotide sequence ID" value="NZ_JADEXS020000001.1"/>
</dbReference>
<dbReference type="Gene3D" id="3.20.20.80">
    <property type="entry name" value="Glycosidases"/>
    <property type="match status" value="2"/>
</dbReference>
<dbReference type="CDD" id="cd06601">
    <property type="entry name" value="GH31_lyase_GLase"/>
    <property type="match status" value="1"/>
</dbReference>
<name>A0A8J6ZTA1_DESMC</name>
<keyword evidence="8" id="KW-1185">Reference proteome</keyword>
<dbReference type="InterPro" id="IPR025887">
    <property type="entry name" value="Glyco_hydro_31_N_dom"/>
</dbReference>
<dbReference type="EMBL" id="JADEXS010000110">
    <property type="protein sequence ID" value="MBE9022853.1"/>
    <property type="molecule type" value="Genomic_DNA"/>
</dbReference>
<dbReference type="SUPFAM" id="SSF74650">
    <property type="entry name" value="Galactose mutarotase-like"/>
    <property type="match status" value="1"/>
</dbReference>
<dbReference type="GO" id="GO:0004553">
    <property type="term" value="F:hydrolase activity, hydrolyzing O-glycosyl compounds"/>
    <property type="evidence" value="ECO:0007669"/>
    <property type="project" value="InterPro"/>
</dbReference>
<dbReference type="InterPro" id="IPR048395">
    <property type="entry name" value="Glyco_hydro_31_C"/>
</dbReference>
<evidence type="ECO:0000259" key="6">
    <source>
        <dbReference type="Pfam" id="PF21365"/>
    </source>
</evidence>
<evidence type="ECO:0000256" key="2">
    <source>
        <dbReference type="RuleBase" id="RU361185"/>
    </source>
</evidence>
<evidence type="ECO:0000259" key="5">
    <source>
        <dbReference type="Pfam" id="PF17137"/>
    </source>
</evidence>
<dbReference type="PANTHER" id="PTHR22762">
    <property type="entry name" value="ALPHA-GLUCOSIDASE"/>
    <property type="match status" value="1"/>
</dbReference>
<feature type="domain" description="Glycosyl hydrolase family 31 C-terminal" evidence="6">
    <location>
        <begin position="743"/>
        <end position="854"/>
    </location>
</feature>
<dbReference type="CDD" id="cd14752">
    <property type="entry name" value="GH31_N"/>
    <property type="match status" value="1"/>
</dbReference>
<evidence type="ECO:0000256" key="1">
    <source>
        <dbReference type="ARBA" id="ARBA00007806"/>
    </source>
</evidence>
<dbReference type="GO" id="GO:0005975">
    <property type="term" value="P:carbohydrate metabolic process"/>
    <property type="evidence" value="ECO:0007669"/>
    <property type="project" value="InterPro"/>
</dbReference>
<protein>
    <submittedName>
        <fullName evidence="7">DUF5110 domain-containing protein</fullName>
    </submittedName>
</protein>
<organism evidence="7 8">
    <name type="scientific">Desmonostoc muscorum LEGE 12446</name>
    <dbReference type="NCBI Taxonomy" id="1828758"/>
    <lineage>
        <taxon>Bacteria</taxon>
        <taxon>Bacillati</taxon>
        <taxon>Cyanobacteriota</taxon>
        <taxon>Cyanophyceae</taxon>
        <taxon>Nostocales</taxon>
        <taxon>Nostocaceae</taxon>
        <taxon>Desmonostoc</taxon>
    </lineage>
</organism>
<keyword evidence="2" id="KW-0326">Glycosidase</keyword>
<dbReference type="Pfam" id="PF17137">
    <property type="entry name" value="DUF5110"/>
    <property type="match status" value="1"/>
</dbReference>
<dbReference type="GO" id="GO:0030246">
    <property type="term" value="F:carbohydrate binding"/>
    <property type="evidence" value="ECO:0007669"/>
    <property type="project" value="InterPro"/>
</dbReference>
<dbReference type="SUPFAM" id="SSF51445">
    <property type="entry name" value="(Trans)glycosidases"/>
    <property type="match status" value="1"/>
</dbReference>
<keyword evidence="2" id="KW-0378">Hydrolase</keyword>
<dbReference type="AlphaFoldDB" id="A0A8J6ZTA1"/>
<comment type="similarity">
    <text evidence="1 2">Belongs to the glycosyl hydrolase 31 family.</text>
</comment>
<dbReference type="Proteomes" id="UP000622533">
    <property type="component" value="Unassembled WGS sequence"/>
</dbReference>
<accession>A0A8J6ZTA1</accession>
<dbReference type="Gene3D" id="2.60.40.1180">
    <property type="entry name" value="Golgi alpha-mannosidase II"/>
    <property type="match status" value="2"/>
</dbReference>
<dbReference type="InterPro" id="IPR013780">
    <property type="entry name" value="Glyco_hydro_b"/>
</dbReference>
<feature type="domain" description="Glycoside hydrolase family 31 N-terminal" evidence="4">
    <location>
        <begin position="59"/>
        <end position="263"/>
    </location>
</feature>
<dbReference type="InterPro" id="IPR017853">
    <property type="entry name" value="GH"/>
</dbReference>
<evidence type="ECO:0000313" key="8">
    <source>
        <dbReference type="Proteomes" id="UP000622533"/>
    </source>
</evidence>
<evidence type="ECO:0000259" key="4">
    <source>
        <dbReference type="Pfam" id="PF13802"/>
    </source>
</evidence>
<feature type="domain" description="Glycoside hydrolase family 31 TIM barrel" evidence="3">
    <location>
        <begin position="310"/>
        <end position="734"/>
    </location>
</feature>
<dbReference type="InterPro" id="IPR000322">
    <property type="entry name" value="Glyco_hydro_31_TIM"/>
</dbReference>
<reference evidence="7" key="1">
    <citation type="submission" date="2020-10" db="EMBL/GenBank/DDBJ databases">
        <authorList>
            <person name="Castelo-Branco R."/>
            <person name="Eusebio N."/>
            <person name="Adriana R."/>
            <person name="Vieira A."/>
            <person name="Brugerolle De Fraissinette N."/>
            <person name="Rezende De Castro R."/>
            <person name="Schneider M.P."/>
            <person name="Vasconcelos V."/>
            <person name="Leao P.N."/>
        </authorList>
    </citation>
    <scope>NUCLEOTIDE SEQUENCE</scope>
    <source>
        <strain evidence="7">LEGE 12446</strain>
    </source>
</reference>
<sequence>MSSATLSDVYKFLTVEEYFKDIKSWKTLNKASSYQYIDKEQTLVLEFQNSDGNTCAMLLQFVQNDTFRVRFNPRKRKEDYTNKNTRALVQNTFDELKNDAQQGDEKFYIDYEDKGGRGCILTTKKQQNGESIMQVIVTTDPFQVNVINCEPDGSSFKVWETSLPGILYTPNGNDDYAIIQSVNKPAPAKYIGFGEQGGTSLCRNNGQLNYFNFDNMRYRQVYNYGPLDGREPLYHSEPFFIEFNGVPEKDCVTGIYVDNRGQVLMDIGYNNSSSYLVGTRFGDLDYYFFMADTPAELIDSFTEIVGRSRLKPRWALGYHQGCYGYEDRGALEWTVRKHRDYQIPLDGLHVDVDVQDNYHTFTINTQKFPDPKGMFATLKAQGVRCSTNITPIISSNQRSDYKSYTEGVEKGYFVRDKRYFDDLNLSNPEDLNKGYSYQNYDPPGKESVFFAYDPEHNANTGNFYIGEVYYGNDRYTGLEMGTPGHYPDLGRQEVRDWWGKQYQYLFDMGLEMVWQDMTTPAIRSRRGDMRGFPFRLLVTDDSIVGDEPKLTPAIKVWNLYSYNLHKATYHGLNNLVYSEQSDKPGQRRKERNFIVGRGSFTGAHRFAALWTGDNSSTWDFLKMNVSQVMSLGMTGVTICGQDIGGFEQENDQQRWVGPELFIRWVAAGAFLPWFRNHYMRKGRKEFQEIFMYEEWFKQNWGGNLPEPQDLYRAVLPTCKYYIELRYRLLQVFYDAMFENTFDGLPICRPMFLNDPQDKALYNDKIAFLDDQFFVRHDLLIAPVLDPQSASNGYGKRDVYLPAGSNWYSFKDNKQPLDVAVDGGTTIRSFDASLSSDPKHIPFIVPIFVRAGAIIPTIEVEQYVGERNSKGLLNPITLNIYPGESGQYTMYLDDGESRASEPKESAIYDNDDLANSEYREVLITHNKTGSTRQIIVERKHDKYQPKEDFFFVAILHEPSEITGNSGSLKKLTINGQEAGLISGGNPGERAYKLSGSSTNAWYYNESIKISFVKVFDNSSSIKIQAEYNA</sequence>
<dbReference type="InterPro" id="IPR033403">
    <property type="entry name" value="DUF5110"/>
</dbReference>
<dbReference type="Pfam" id="PF01055">
    <property type="entry name" value="Glyco_hydro_31_2nd"/>
    <property type="match status" value="1"/>
</dbReference>
<gene>
    <name evidence="7" type="ORF">IQ276_10540</name>
</gene>
<dbReference type="Pfam" id="PF13802">
    <property type="entry name" value="Gal_mutarotas_2"/>
    <property type="match status" value="1"/>
</dbReference>
<evidence type="ECO:0000313" key="7">
    <source>
        <dbReference type="EMBL" id="MBE9022853.1"/>
    </source>
</evidence>
<dbReference type="SUPFAM" id="SSF51011">
    <property type="entry name" value="Glycosyl hydrolase domain"/>
    <property type="match status" value="1"/>
</dbReference>
<evidence type="ECO:0000259" key="3">
    <source>
        <dbReference type="Pfam" id="PF01055"/>
    </source>
</evidence>
<dbReference type="Pfam" id="PF21365">
    <property type="entry name" value="Glyco_hydro_31_3rd"/>
    <property type="match status" value="1"/>
</dbReference>
<feature type="domain" description="DUF5110" evidence="5">
    <location>
        <begin position="874"/>
        <end position="946"/>
    </location>
</feature>
<dbReference type="Gene3D" id="2.60.40.1760">
    <property type="entry name" value="glycosyl hydrolase (family 31)"/>
    <property type="match status" value="1"/>
</dbReference>